<protein>
    <submittedName>
        <fullName evidence="1">Uncharacterized protein</fullName>
    </submittedName>
</protein>
<evidence type="ECO:0000313" key="1">
    <source>
        <dbReference type="EMBL" id="CDW29746.1"/>
    </source>
</evidence>
<accession>A0A0K2TWI1</accession>
<dbReference type="EMBL" id="HACA01012385">
    <property type="protein sequence ID" value="CDW29746.1"/>
    <property type="molecule type" value="Transcribed_RNA"/>
</dbReference>
<reference evidence="1" key="1">
    <citation type="submission" date="2014-05" db="EMBL/GenBank/DDBJ databases">
        <authorList>
            <person name="Chronopoulou M."/>
        </authorList>
    </citation>
    <scope>NUCLEOTIDE SEQUENCE</scope>
    <source>
        <tissue evidence="1">Whole organism</tissue>
    </source>
</reference>
<organism evidence="1">
    <name type="scientific">Lepeophtheirus salmonis</name>
    <name type="common">Salmon louse</name>
    <name type="synonym">Caligus salmonis</name>
    <dbReference type="NCBI Taxonomy" id="72036"/>
    <lineage>
        <taxon>Eukaryota</taxon>
        <taxon>Metazoa</taxon>
        <taxon>Ecdysozoa</taxon>
        <taxon>Arthropoda</taxon>
        <taxon>Crustacea</taxon>
        <taxon>Multicrustacea</taxon>
        <taxon>Hexanauplia</taxon>
        <taxon>Copepoda</taxon>
        <taxon>Siphonostomatoida</taxon>
        <taxon>Caligidae</taxon>
        <taxon>Lepeophtheirus</taxon>
    </lineage>
</organism>
<proteinExistence type="predicted"/>
<dbReference type="AlphaFoldDB" id="A0A0K2TWI1"/>
<sequence>MSYILEYTCRAMLPRVRVWLSLSVCIVSYGDPIISYNMKLDNYVVG</sequence>
<name>A0A0K2TWI1_LEPSM</name>